<name>A0ABT6FFJ1_9BACT</name>
<protein>
    <submittedName>
        <fullName evidence="4">Choice-of-anchor A family protein</fullName>
    </submittedName>
</protein>
<accession>A0ABT6FFJ1</accession>
<evidence type="ECO:0000313" key="4">
    <source>
        <dbReference type="EMBL" id="MDG3006345.1"/>
    </source>
</evidence>
<feature type="domain" description="Choice-of-anchor A" evidence="3">
    <location>
        <begin position="26"/>
        <end position="287"/>
    </location>
</feature>
<dbReference type="Pfam" id="PF07589">
    <property type="entry name" value="PEP-CTERM"/>
    <property type="match status" value="1"/>
</dbReference>
<feature type="chain" id="PRO_5047060621" evidence="1">
    <location>
        <begin position="26"/>
        <end position="347"/>
    </location>
</feature>
<dbReference type="NCBIfam" id="TIGR04215">
    <property type="entry name" value="choice_anch_A"/>
    <property type="match status" value="1"/>
</dbReference>
<feature type="domain" description="Ice-binding protein C-terminal" evidence="2">
    <location>
        <begin position="319"/>
        <end position="343"/>
    </location>
</feature>
<dbReference type="RefSeq" id="WP_277862645.1">
    <property type="nucleotide sequence ID" value="NZ_JARRAG010000002.1"/>
</dbReference>
<comment type="caution">
    <text evidence="4">The sequence shown here is derived from an EMBL/GenBank/DDBJ whole genome shotgun (WGS) entry which is preliminary data.</text>
</comment>
<proteinExistence type="predicted"/>
<keyword evidence="1" id="KW-0732">Signal</keyword>
<evidence type="ECO:0000313" key="5">
    <source>
        <dbReference type="Proteomes" id="UP001216907"/>
    </source>
</evidence>
<sequence length="347" mass="36176">MANFAKQRWFFCVLGLASTALPARADLLTNWNVVTTGDLYAASDAQGPVRVGGNLYVQNSFEVAAKQGSPTSSNPSLVVGGDVKTKRNNAETVKVLQGDAVIGGTINGASNDKARIVSTRDGGAVKMDSSVSGIGAADAKELQADSLAFHAMEATKQAIYIPTAQVDTAVFTVLSVNADGNAVFNIDDAKLFNDSNIRGFALDLNGFKFGEGQSVVFNVGGSQIDFHSGLNFDGAFRTSVSNIIWNFYDAKQIDLNRNNFAGALLASEAVLTDANVMAGSVFVGSFGTTYGNGMGAEVQAPMYLGYDPSNPPAKIASASTPEPSSLAMAGLAVMAGVATRARRRRAS</sequence>
<reference evidence="4 5" key="1">
    <citation type="submission" date="2023-03" db="EMBL/GenBank/DDBJ databases">
        <title>Paludisphaera mucosa sp. nov. a novel planctomycete from northern fen.</title>
        <authorList>
            <person name="Ivanova A."/>
        </authorList>
    </citation>
    <scope>NUCLEOTIDE SEQUENCE [LARGE SCALE GENOMIC DNA]</scope>
    <source>
        <strain evidence="4 5">Pla2</strain>
    </source>
</reference>
<gene>
    <name evidence="4" type="ORF">PZE19_21450</name>
</gene>
<keyword evidence="5" id="KW-1185">Reference proteome</keyword>
<evidence type="ECO:0000256" key="1">
    <source>
        <dbReference type="SAM" id="SignalP"/>
    </source>
</evidence>
<dbReference type="Pfam" id="PF20597">
    <property type="entry name" value="pAdhesive_15"/>
    <property type="match status" value="1"/>
</dbReference>
<evidence type="ECO:0000259" key="2">
    <source>
        <dbReference type="Pfam" id="PF07589"/>
    </source>
</evidence>
<dbReference type="EMBL" id="JARRAG010000002">
    <property type="protein sequence ID" value="MDG3006345.1"/>
    <property type="molecule type" value="Genomic_DNA"/>
</dbReference>
<organism evidence="4 5">
    <name type="scientific">Paludisphaera mucosa</name>
    <dbReference type="NCBI Taxonomy" id="3030827"/>
    <lineage>
        <taxon>Bacteria</taxon>
        <taxon>Pseudomonadati</taxon>
        <taxon>Planctomycetota</taxon>
        <taxon>Planctomycetia</taxon>
        <taxon>Isosphaerales</taxon>
        <taxon>Isosphaeraceae</taxon>
        <taxon>Paludisphaera</taxon>
    </lineage>
</organism>
<dbReference type="InterPro" id="IPR013424">
    <property type="entry name" value="Ice-binding_C"/>
</dbReference>
<evidence type="ECO:0000259" key="3">
    <source>
        <dbReference type="Pfam" id="PF20597"/>
    </source>
</evidence>
<dbReference type="Proteomes" id="UP001216907">
    <property type="component" value="Unassembled WGS sequence"/>
</dbReference>
<feature type="signal peptide" evidence="1">
    <location>
        <begin position="1"/>
        <end position="25"/>
    </location>
</feature>
<dbReference type="InterPro" id="IPR026588">
    <property type="entry name" value="Choice_anch_A"/>
</dbReference>